<proteinExistence type="predicted"/>
<evidence type="ECO:0000259" key="1">
    <source>
        <dbReference type="PROSITE" id="PS51725"/>
    </source>
</evidence>
<comment type="caution">
    <text evidence="2">The sequence shown here is derived from an EMBL/GenBank/DDBJ whole genome shotgun (WGS) entry which is preliminary data.</text>
</comment>
<dbReference type="GO" id="GO:0004497">
    <property type="term" value="F:monooxygenase activity"/>
    <property type="evidence" value="ECO:0007669"/>
    <property type="project" value="UniProtKB-KW"/>
</dbReference>
<organism evidence="2 3">
    <name type="scientific">Thalassovita mangrovi</name>
    <dbReference type="NCBI Taxonomy" id="2692236"/>
    <lineage>
        <taxon>Bacteria</taxon>
        <taxon>Pseudomonadati</taxon>
        <taxon>Pseudomonadota</taxon>
        <taxon>Alphaproteobacteria</taxon>
        <taxon>Rhodobacterales</taxon>
        <taxon>Roseobacteraceae</taxon>
        <taxon>Thalassovita</taxon>
    </lineage>
</organism>
<dbReference type="InterPro" id="IPR011008">
    <property type="entry name" value="Dimeric_a/b-barrel"/>
</dbReference>
<keyword evidence="2" id="KW-0560">Oxidoreductase</keyword>
<feature type="domain" description="ABM" evidence="1">
    <location>
        <begin position="2"/>
        <end position="91"/>
    </location>
</feature>
<dbReference type="InterPro" id="IPR007138">
    <property type="entry name" value="ABM_dom"/>
</dbReference>
<dbReference type="SUPFAM" id="SSF54909">
    <property type="entry name" value="Dimeric alpha+beta barrel"/>
    <property type="match status" value="1"/>
</dbReference>
<dbReference type="Gene3D" id="3.30.70.100">
    <property type="match status" value="1"/>
</dbReference>
<sequence>MITITAVIRAKPAQADALQEALCAVADYVAANEPGTVGFHISQDLSDPSVFTTFERFTSEDAKDRHNSSPAVAAFFGKADALIDGPVILHTCREVSEK</sequence>
<evidence type="ECO:0000313" key="2">
    <source>
        <dbReference type="EMBL" id="MYM56854.1"/>
    </source>
</evidence>
<keyword evidence="3" id="KW-1185">Reference proteome</keyword>
<accession>A0A6L8LLK1</accession>
<gene>
    <name evidence="2" type="ORF">GR167_16175</name>
</gene>
<dbReference type="Pfam" id="PF03992">
    <property type="entry name" value="ABM"/>
    <property type="match status" value="1"/>
</dbReference>
<protein>
    <submittedName>
        <fullName evidence="2">Antibiotic biosynthesis monooxygenase</fullName>
    </submittedName>
</protein>
<dbReference type="EMBL" id="WWEN01000008">
    <property type="protein sequence ID" value="MYM56854.1"/>
    <property type="molecule type" value="Genomic_DNA"/>
</dbReference>
<dbReference type="PROSITE" id="PS51725">
    <property type="entry name" value="ABM"/>
    <property type="match status" value="1"/>
</dbReference>
<dbReference type="Proteomes" id="UP000479043">
    <property type="component" value="Unassembled WGS sequence"/>
</dbReference>
<keyword evidence="2" id="KW-0503">Monooxygenase</keyword>
<reference evidence="2 3" key="1">
    <citation type="submission" date="2020-01" db="EMBL/GenBank/DDBJ databases">
        <authorList>
            <person name="Chen S."/>
        </authorList>
    </citation>
    <scope>NUCLEOTIDE SEQUENCE [LARGE SCALE GENOMIC DNA]</scope>
    <source>
        <strain evidence="2 3">GS-10</strain>
    </source>
</reference>
<dbReference type="AlphaFoldDB" id="A0A6L8LLK1"/>
<name>A0A6L8LLK1_9RHOB</name>
<evidence type="ECO:0000313" key="3">
    <source>
        <dbReference type="Proteomes" id="UP000479043"/>
    </source>
</evidence>
<dbReference type="RefSeq" id="WP_160974767.1">
    <property type="nucleotide sequence ID" value="NZ_WWEN01000008.1"/>
</dbReference>